<dbReference type="InterPro" id="IPR013729">
    <property type="entry name" value="MBF1_N"/>
</dbReference>
<evidence type="ECO:0000259" key="7">
    <source>
        <dbReference type="PROSITE" id="PS50943"/>
    </source>
</evidence>
<evidence type="ECO:0000313" key="9">
    <source>
        <dbReference type="Proteomes" id="UP000673691"/>
    </source>
</evidence>
<comment type="caution">
    <text evidence="8">The sequence shown here is derived from an EMBL/GenBank/DDBJ whole genome shotgun (WGS) entry which is preliminary data.</text>
</comment>
<evidence type="ECO:0000256" key="5">
    <source>
        <dbReference type="ARBA" id="ARBA00035107"/>
    </source>
</evidence>
<dbReference type="Gene3D" id="1.10.260.40">
    <property type="entry name" value="lambda repressor-like DNA-binding domains"/>
    <property type="match status" value="1"/>
</dbReference>
<dbReference type="PANTHER" id="PTHR10245:SF15">
    <property type="entry name" value="ENDOTHELIAL DIFFERENTIATION-RELATED FACTOR 1"/>
    <property type="match status" value="1"/>
</dbReference>
<evidence type="ECO:0000313" key="8">
    <source>
        <dbReference type="EMBL" id="KAG5456993.1"/>
    </source>
</evidence>
<reference evidence="8 9" key="1">
    <citation type="journal article" name="Sci. Rep.">
        <title>Genome-scale phylogenetic analyses confirm Olpidium as the closest living zoosporic fungus to the non-flagellated, terrestrial fungi.</title>
        <authorList>
            <person name="Chang Y."/>
            <person name="Rochon D."/>
            <person name="Sekimoto S."/>
            <person name="Wang Y."/>
            <person name="Chovatia M."/>
            <person name="Sandor L."/>
            <person name="Salamov A."/>
            <person name="Grigoriev I.V."/>
            <person name="Stajich J.E."/>
            <person name="Spatafora J.W."/>
        </authorList>
    </citation>
    <scope>NUCLEOTIDE SEQUENCE [LARGE SCALE GENOMIC DNA]</scope>
    <source>
        <strain evidence="8">S191</strain>
    </source>
</reference>
<keyword evidence="4" id="KW-0804">Transcription</keyword>
<dbReference type="AlphaFoldDB" id="A0A8H7ZPY9"/>
<comment type="similarity">
    <text evidence="1">Belongs to the MBF1 family.</text>
</comment>
<keyword evidence="2" id="KW-0805">Transcription regulation</keyword>
<dbReference type="Proteomes" id="UP000673691">
    <property type="component" value="Unassembled WGS sequence"/>
</dbReference>
<evidence type="ECO:0000256" key="4">
    <source>
        <dbReference type="ARBA" id="ARBA00023163"/>
    </source>
</evidence>
<evidence type="ECO:0000256" key="3">
    <source>
        <dbReference type="ARBA" id="ARBA00023125"/>
    </source>
</evidence>
<gene>
    <name evidence="8" type="ORF">BJ554DRAFT_3110</name>
</gene>
<dbReference type="Pfam" id="PF01381">
    <property type="entry name" value="HTH_3"/>
    <property type="match status" value="1"/>
</dbReference>
<dbReference type="SMART" id="SM00530">
    <property type="entry name" value="HTH_XRE"/>
    <property type="match status" value="1"/>
</dbReference>
<dbReference type="SUPFAM" id="SSF47413">
    <property type="entry name" value="lambda repressor-like DNA-binding domains"/>
    <property type="match status" value="1"/>
</dbReference>
<evidence type="ECO:0000256" key="2">
    <source>
        <dbReference type="ARBA" id="ARBA00023015"/>
    </source>
</evidence>
<dbReference type="GO" id="GO:0005634">
    <property type="term" value="C:nucleus"/>
    <property type="evidence" value="ECO:0007669"/>
    <property type="project" value="TreeGrafter"/>
</dbReference>
<feature type="compositionally biased region" description="Basic residues" evidence="6">
    <location>
        <begin position="45"/>
        <end position="57"/>
    </location>
</feature>
<feature type="domain" description="HTH cro/C1-type" evidence="7">
    <location>
        <begin position="153"/>
        <end position="205"/>
    </location>
</feature>
<name>A0A8H7ZPY9_9FUNG</name>
<sequence>MSNVGWDDQTVLRKRPEQIRVTKSQAAINAARRAGAVVETDRKSACRAHSPHFRRPPPRAWPRAMPPGRGKKTFFDGSEKRPVPLSGGAPAKERSTLLVFCCSFLGGPSRVPDSDDERIARRYRPPAHREAGQTDDVVVVPKVSLDVGKAMMRARMEKQLTQKEVGEKINEKANVINDYEAGRAVPNQQILAKLERALGVKLRGKDIGMPLEKRGAKK</sequence>
<dbReference type="Pfam" id="PF08523">
    <property type="entry name" value="MBF1"/>
    <property type="match status" value="1"/>
</dbReference>
<feature type="region of interest" description="Disordered" evidence="6">
    <location>
        <begin position="39"/>
        <end position="68"/>
    </location>
</feature>
<organism evidence="8 9">
    <name type="scientific">Olpidium bornovanus</name>
    <dbReference type="NCBI Taxonomy" id="278681"/>
    <lineage>
        <taxon>Eukaryota</taxon>
        <taxon>Fungi</taxon>
        <taxon>Fungi incertae sedis</taxon>
        <taxon>Olpidiomycota</taxon>
        <taxon>Olpidiomycotina</taxon>
        <taxon>Olpidiomycetes</taxon>
        <taxon>Olpidiales</taxon>
        <taxon>Olpidiaceae</taxon>
        <taxon>Olpidium</taxon>
    </lineage>
</organism>
<dbReference type="CDD" id="cd00093">
    <property type="entry name" value="HTH_XRE"/>
    <property type="match status" value="1"/>
</dbReference>
<protein>
    <recommendedName>
        <fullName evidence="7">HTH cro/C1-type domain-containing protein</fullName>
    </recommendedName>
</protein>
<dbReference type="PANTHER" id="PTHR10245">
    <property type="entry name" value="ENDOTHELIAL DIFFERENTIATION-RELATED FACTOR 1 MULTIPROTEIN BRIDGING FACTOR 1"/>
    <property type="match status" value="1"/>
</dbReference>
<keyword evidence="9" id="KW-1185">Reference proteome</keyword>
<proteinExistence type="inferred from homology"/>
<accession>A0A8H7ZPY9</accession>
<dbReference type="GO" id="GO:0003677">
    <property type="term" value="F:DNA binding"/>
    <property type="evidence" value="ECO:0007669"/>
    <property type="project" value="UniProtKB-KW"/>
</dbReference>
<keyword evidence="3" id="KW-0238">DNA-binding</keyword>
<evidence type="ECO:0000256" key="6">
    <source>
        <dbReference type="SAM" id="MobiDB-lite"/>
    </source>
</evidence>
<dbReference type="InterPro" id="IPR001387">
    <property type="entry name" value="Cro/C1-type_HTH"/>
</dbReference>
<comment type="function">
    <text evidence="5">Transcriptional coactivator that stimulates GCN4-dependent transcriptional activity by bridging the DNA-binding region of GCN4 and TBP (SPT15), thereby recruiting TBP to GCN4-bound promoters. Involved in induction of the ribosome quality control (RQC) pathway; a pathway that degrades nascent peptide chains during problematic translation. Required to prevent stalled ribosomes from frameshifting.</text>
</comment>
<dbReference type="OrthoDB" id="10253401at2759"/>
<dbReference type="PROSITE" id="PS50943">
    <property type="entry name" value="HTH_CROC1"/>
    <property type="match status" value="1"/>
</dbReference>
<dbReference type="EMBL" id="JAEFCI010010806">
    <property type="protein sequence ID" value="KAG5456993.1"/>
    <property type="molecule type" value="Genomic_DNA"/>
</dbReference>
<evidence type="ECO:0000256" key="1">
    <source>
        <dbReference type="ARBA" id="ARBA00009802"/>
    </source>
</evidence>
<dbReference type="InterPro" id="IPR010982">
    <property type="entry name" value="Lambda_DNA-bd_dom_sf"/>
</dbReference>
<dbReference type="FunFam" id="1.10.260.40:FF:000018">
    <property type="entry name" value="Multiprotein bridging factor 1"/>
    <property type="match status" value="1"/>
</dbReference>